<protein>
    <submittedName>
        <fullName evidence="1">Uncharacterized protein</fullName>
    </submittedName>
</protein>
<dbReference type="Proteomes" id="UP000770661">
    <property type="component" value="Unassembled WGS sequence"/>
</dbReference>
<reference evidence="1" key="1">
    <citation type="submission" date="2020-07" db="EMBL/GenBank/DDBJ databases">
        <title>The High-quality genome of the commercially important snow crab, Chionoecetes opilio.</title>
        <authorList>
            <person name="Jeong J.-H."/>
            <person name="Ryu S."/>
        </authorList>
    </citation>
    <scope>NUCLEOTIDE SEQUENCE</scope>
    <source>
        <strain evidence="1">MADBK_172401_WGS</strain>
        <tissue evidence="1">Digestive gland</tissue>
    </source>
</reference>
<dbReference type="EMBL" id="JACEEZ010018541">
    <property type="protein sequence ID" value="KAG0716804.1"/>
    <property type="molecule type" value="Genomic_DNA"/>
</dbReference>
<accession>A0A8J4Y3H4</accession>
<sequence length="154" mass="16431">MRTTFSLESKPTQTSQTVTLVSPTEDFTTTTLIEIPPTSSFSSNVSTTLPPPSTLPTPQPHDAVTHFLPPRFLLWSVVKLLLNGGICQSAMAAPGVSVHSIIAVHRASSISTSTTVLPWCLVSGPGCGQHVSTNRRSGVCTVYISRRKWSGGLQ</sequence>
<evidence type="ECO:0000313" key="1">
    <source>
        <dbReference type="EMBL" id="KAG0716804.1"/>
    </source>
</evidence>
<evidence type="ECO:0000313" key="2">
    <source>
        <dbReference type="Proteomes" id="UP000770661"/>
    </source>
</evidence>
<name>A0A8J4Y3H4_CHIOP</name>
<organism evidence="1 2">
    <name type="scientific">Chionoecetes opilio</name>
    <name type="common">Atlantic snow crab</name>
    <name type="synonym">Cancer opilio</name>
    <dbReference type="NCBI Taxonomy" id="41210"/>
    <lineage>
        <taxon>Eukaryota</taxon>
        <taxon>Metazoa</taxon>
        <taxon>Ecdysozoa</taxon>
        <taxon>Arthropoda</taxon>
        <taxon>Crustacea</taxon>
        <taxon>Multicrustacea</taxon>
        <taxon>Malacostraca</taxon>
        <taxon>Eumalacostraca</taxon>
        <taxon>Eucarida</taxon>
        <taxon>Decapoda</taxon>
        <taxon>Pleocyemata</taxon>
        <taxon>Brachyura</taxon>
        <taxon>Eubrachyura</taxon>
        <taxon>Majoidea</taxon>
        <taxon>Majidae</taxon>
        <taxon>Chionoecetes</taxon>
    </lineage>
</organism>
<comment type="caution">
    <text evidence="1">The sequence shown here is derived from an EMBL/GenBank/DDBJ whole genome shotgun (WGS) entry which is preliminary data.</text>
</comment>
<keyword evidence="2" id="KW-1185">Reference proteome</keyword>
<gene>
    <name evidence="1" type="ORF">GWK47_008788</name>
</gene>
<proteinExistence type="predicted"/>
<dbReference type="AlphaFoldDB" id="A0A8J4Y3H4"/>